<organism evidence="2">
    <name type="scientific">Terrybacteria sp. (strain RIFCSPHIGHO2_01_FULL_58_15)</name>
    <dbReference type="NCBI Taxonomy" id="1802363"/>
    <lineage>
        <taxon>Bacteria</taxon>
        <taxon>Candidatus Terryibacteriota</taxon>
    </lineage>
</organism>
<comment type="caution">
    <text evidence="2">The sequence shown here is derived from an EMBL/GenBank/DDBJ whole genome shotgun (WGS) entry which is preliminary data.</text>
</comment>
<evidence type="ECO:0000256" key="1">
    <source>
        <dbReference type="SAM" id="Phobius"/>
    </source>
</evidence>
<gene>
    <name evidence="2" type="ORF">A2682_03325</name>
</gene>
<feature type="transmembrane region" description="Helical" evidence="1">
    <location>
        <begin position="47"/>
        <end position="69"/>
    </location>
</feature>
<keyword evidence="1" id="KW-0472">Membrane</keyword>
<keyword evidence="1" id="KW-0812">Transmembrane</keyword>
<feature type="transmembrane region" description="Helical" evidence="1">
    <location>
        <begin position="185"/>
        <end position="211"/>
    </location>
</feature>
<dbReference type="Proteomes" id="UP000178690">
    <property type="component" value="Unassembled WGS sequence"/>
</dbReference>
<dbReference type="AlphaFoldDB" id="A0A1G2PP27"/>
<feature type="transmembrane region" description="Helical" evidence="1">
    <location>
        <begin position="6"/>
        <end position="27"/>
    </location>
</feature>
<feature type="transmembrane region" description="Helical" evidence="1">
    <location>
        <begin position="89"/>
        <end position="117"/>
    </location>
</feature>
<accession>A0A1G2PP27</accession>
<dbReference type="EMBL" id="MHST01000001">
    <property type="protein sequence ID" value="OHA50094.1"/>
    <property type="molecule type" value="Genomic_DNA"/>
</dbReference>
<sequence>MEIPTVFFIARLIVLASGLLLGASFVLGDASSPAITGRMRKFSHPLLGGAFLLVAVLIVGEPTTFSWWQYQAWAADPRSQLLLPPTAPISYFLSYVFLHFWVWRILGGIIALAFFLLADRFIIRPSQGFRMNRREAALIAFGMMLSGWPYLLVYFSAVLLLYVFILVGMRMVPRFRKTGEARFPVALPATLALLIIPWAHDIIVALGLTVLRVTVLSV</sequence>
<evidence type="ECO:0008006" key="3">
    <source>
        <dbReference type="Google" id="ProtNLM"/>
    </source>
</evidence>
<dbReference type="STRING" id="1802363.A2682_03325"/>
<reference evidence="2" key="1">
    <citation type="journal article" date="2016" name="Nat. Commun.">
        <title>Thousands of microbial genomes shed light on interconnected biogeochemical processes in an aquifer system.</title>
        <authorList>
            <person name="Anantharaman K."/>
            <person name="Brown C.T."/>
            <person name="Hug L.A."/>
            <person name="Sharon I."/>
            <person name="Castelle C.J."/>
            <person name="Probst A.J."/>
            <person name="Thomas B.C."/>
            <person name="Singh A."/>
            <person name="Wilkins M.J."/>
            <person name="Karaoz U."/>
            <person name="Brodie E.L."/>
            <person name="Williams K.H."/>
            <person name="Hubbard S.S."/>
            <person name="Banfield J.F."/>
        </authorList>
    </citation>
    <scope>NUCLEOTIDE SEQUENCE [LARGE SCALE GENOMIC DNA]</scope>
</reference>
<proteinExistence type="predicted"/>
<name>A0A1G2PP27_TERXR</name>
<evidence type="ECO:0000313" key="2">
    <source>
        <dbReference type="EMBL" id="OHA50094.1"/>
    </source>
</evidence>
<feature type="transmembrane region" description="Helical" evidence="1">
    <location>
        <begin position="138"/>
        <end position="165"/>
    </location>
</feature>
<keyword evidence="1" id="KW-1133">Transmembrane helix</keyword>
<protein>
    <recommendedName>
        <fullName evidence="3">Prepilin type IV endopeptidase peptidase domain-containing protein</fullName>
    </recommendedName>
</protein>